<dbReference type="OrthoDB" id="308383at2759"/>
<reference evidence="8 9" key="1">
    <citation type="submission" date="2019-07" db="EMBL/GenBank/DDBJ databases">
        <title>Genomes of Cafeteria roenbergensis.</title>
        <authorList>
            <person name="Fischer M.G."/>
            <person name="Hackl T."/>
            <person name="Roman M."/>
        </authorList>
    </citation>
    <scope>NUCLEOTIDE SEQUENCE [LARGE SCALE GENOMIC DNA]</scope>
    <source>
        <strain evidence="5 9">BVI</strain>
        <strain evidence="6 10">Cflag</strain>
        <strain evidence="7 8">E4-10P</strain>
    </source>
</reference>
<dbReference type="SMART" id="SM00317">
    <property type="entry name" value="SET"/>
    <property type="match status" value="1"/>
</dbReference>
<dbReference type="PROSITE" id="PS50280">
    <property type="entry name" value="SET"/>
    <property type="match status" value="1"/>
</dbReference>
<feature type="domain" description="SET" evidence="4">
    <location>
        <begin position="23"/>
        <end position="148"/>
    </location>
</feature>
<evidence type="ECO:0000313" key="9">
    <source>
        <dbReference type="Proteomes" id="UP000323011"/>
    </source>
</evidence>
<dbReference type="CDD" id="cd10519">
    <property type="entry name" value="SET_EZH"/>
    <property type="match status" value="1"/>
</dbReference>
<dbReference type="PANTHER" id="PTHR45747">
    <property type="entry name" value="HISTONE-LYSINE N-METHYLTRANSFERASE E(Z)"/>
    <property type="match status" value="1"/>
</dbReference>
<dbReference type="InterPro" id="IPR045318">
    <property type="entry name" value="EZH1/2-like"/>
</dbReference>
<dbReference type="Proteomes" id="UP000325113">
    <property type="component" value="Unassembled WGS sequence"/>
</dbReference>
<evidence type="ECO:0000313" key="6">
    <source>
        <dbReference type="EMBL" id="KAA0162260.1"/>
    </source>
</evidence>
<dbReference type="Proteomes" id="UP000323011">
    <property type="component" value="Unassembled WGS sequence"/>
</dbReference>
<dbReference type="PANTHER" id="PTHR45747:SF4">
    <property type="entry name" value="HISTONE-LYSINE N-METHYLTRANSFERASE E(Z)"/>
    <property type="match status" value="1"/>
</dbReference>
<dbReference type="GO" id="GO:0046976">
    <property type="term" value="F:histone H3K27 methyltransferase activity"/>
    <property type="evidence" value="ECO:0007669"/>
    <property type="project" value="TreeGrafter"/>
</dbReference>
<evidence type="ECO:0000259" key="4">
    <source>
        <dbReference type="PROSITE" id="PS50280"/>
    </source>
</evidence>
<feature type="region of interest" description="Disordered" evidence="3">
    <location>
        <begin position="184"/>
        <end position="232"/>
    </location>
</feature>
<keyword evidence="2" id="KW-0804">Transcription</keyword>
<sequence>MEPDPRRRRALRHATLDALCGNVSIQARRFHHVHVGPSTIHEAGYGLFAGEVIEKHELVQEYVGEVIPQMEAERRGSIYDILNRSYLFDLDDDASVDATRKGNKMRFANHSKDPNCHARKLVVNGCHRIGIFAKRRIRAHEELFFDYRYDKEIVHAGRRQVAADVAWLKDRKLAGKVYTGARRGGRSAGIAKDGRPKSPRARGTGGRSRSDGDDADQGTEDGDEAGRSTDVA</sequence>
<evidence type="ECO:0000313" key="8">
    <source>
        <dbReference type="Proteomes" id="UP000322899"/>
    </source>
</evidence>
<dbReference type="GO" id="GO:0031507">
    <property type="term" value="P:heterochromatin formation"/>
    <property type="evidence" value="ECO:0007669"/>
    <property type="project" value="TreeGrafter"/>
</dbReference>
<evidence type="ECO:0000256" key="2">
    <source>
        <dbReference type="ARBA" id="ARBA00023163"/>
    </source>
</evidence>
<dbReference type="EMBL" id="VLTM01000028">
    <property type="protein sequence ID" value="KAA0162260.1"/>
    <property type="molecule type" value="Genomic_DNA"/>
</dbReference>
<dbReference type="GO" id="GO:0003682">
    <property type="term" value="F:chromatin binding"/>
    <property type="evidence" value="ECO:0007669"/>
    <property type="project" value="TreeGrafter"/>
</dbReference>
<organism evidence="7 8">
    <name type="scientific">Cafeteria roenbergensis</name>
    <name type="common">Marine flagellate</name>
    <dbReference type="NCBI Taxonomy" id="33653"/>
    <lineage>
        <taxon>Eukaryota</taxon>
        <taxon>Sar</taxon>
        <taxon>Stramenopiles</taxon>
        <taxon>Bigyra</taxon>
        <taxon>Opalozoa</taxon>
        <taxon>Bicosoecida</taxon>
        <taxon>Cafeteriaceae</taxon>
        <taxon>Cafeteria</taxon>
    </lineage>
</organism>
<gene>
    <name evidence="7" type="ORF">FNF27_03121</name>
    <name evidence="5" type="ORF">FNF29_05031</name>
    <name evidence="6" type="ORF">FNF31_03302</name>
</gene>
<dbReference type="InterPro" id="IPR001214">
    <property type="entry name" value="SET_dom"/>
</dbReference>
<dbReference type="EMBL" id="VLTO01000014">
    <property type="protein sequence ID" value="KAA0175421.1"/>
    <property type="molecule type" value="Genomic_DNA"/>
</dbReference>
<feature type="compositionally biased region" description="Acidic residues" evidence="3">
    <location>
        <begin position="213"/>
        <end position="223"/>
    </location>
</feature>
<proteinExistence type="predicted"/>
<evidence type="ECO:0000256" key="1">
    <source>
        <dbReference type="ARBA" id="ARBA00023015"/>
    </source>
</evidence>
<evidence type="ECO:0000256" key="3">
    <source>
        <dbReference type="SAM" id="MobiDB-lite"/>
    </source>
</evidence>
<dbReference type="EMBL" id="VLTN01000032">
    <property type="protein sequence ID" value="KAA0150694.1"/>
    <property type="molecule type" value="Genomic_DNA"/>
</dbReference>
<dbReference type="GO" id="GO:0005634">
    <property type="term" value="C:nucleus"/>
    <property type="evidence" value="ECO:0007669"/>
    <property type="project" value="TreeGrafter"/>
</dbReference>
<name>A0A5A8EI13_CAFRO</name>
<protein>
    <recommendedName>
        <fullName evidence="4">SET domain-containing protein</fullName>
    </recommendedName>
</protein>
<keyword evidence="9" id="KW-1185">Reference proteome</keyword>
<evidence type="ECO:0000313" key="10">
    <source>
        <dbReference type="Proteomes" id="UP000325113"/>
    </source>
</evidence>
<dbReference type="Pfam" id="PF00856">
    <property type="entry name" value="SET"/>
    <property type="match status" value="1"/>
</dbReference>
<dbReference type="Proteomes" id="UP000322899">
    <property type="component" value="Unassembled WGS sequence"/>
</dbReference>
<keyword evidence="1" id="KW-0805">Transcription regulation</keyword>
<evidence type="ECO:0000313" key="7">
    <source>
        <dbReference type="EMBL" id="KAA0175421.1"/>
    </source>
</evidence>
<dbReference type="SUPFAM" id="SSF82199">
    <property type="entry name" value="SET domain"/>
    <property type="match status" value="1"/>
</dbReference>
<dbReference type="AlphaFoldDB" id="A0A5A8EI13"/>
<comment type="caution">
    <text evidence="7">The sequence shown here is derived from an EMBL/GenBank/DDBJ whole genome shotgun (WGS) entry which is preliminary data.</text>
</comment>
<dbReference type="InterPro" id="IPR046341">
    <property type="entry name" value="SET_dom_sf"/>
</dbReference>
<dbReference type="Gene3D" id="2.170.270.10">
    <property type="entry name" value="SET domain"/>
    <property type="match status" value="1"/>
</dbReference>
<accession>A0A5A8EI13</accession>
<evidence type="ECO:0000313" key="5">
    <source>
        <dbReference type="EMBL" id="KAA0150694.1"/>
    </source>
</evidence>